<dbReference type="InterPro" id="IPR045298">
    <property type="entry name" value="Complex1_LYR_LYRM7"/>
</dbReference>
<name>A0A2H3JI89_WOLCO</name>
<reference evidence="7 8" key="1">
    <citation type="journal article" date="2012" name="Science">
        <title>The Paleozoic origin of enzymatic lignin decomposition reconstructed from 31 fungal genomes.</title>
        <authorList>
            <person name="Floudas D."/>
            <person name="Binder M."/>
            <person name="Riley R."/>
            <person name="Barry K."/>
            <person name="Blanchette R.A."/>
            <person name="Henrissat B."/>
            <person name="Martinez A.T."/>
            <person name="Otillar R."/>
            <person name="Spatafora J.W."/>
            <person name="Yadav J.S."/>
            <person name="Aerts A."/>
            <person name="Benoit I."/>
            <person name="Boyd A."/>
            <person name="Carlson A."/>
            <person name="Copeland A."/>
            <person name="Coutinho P.M."/>
            <person name="de Vries R.P."/>
            <person name="Ferreira P."/>
            <person name="Findley K."/>
            <person name="Foster B."/>
            <person name="Gaskell J."/>
            <person name="Glotzer D."/>
            <person name="Gorecki P."/>
            <person name="Heitman J."/>
            <person name="Hesse C."/>
            <person name="Hori C."/>
            <person name="Igarashi K."/>
            <person name="Jurgens J.A."/>
            <person name="Kallen N."/>
            <person name="Kersten P."/>
            <person name="Kohler A."/>
            <person name="Kuees U."/>
            <person name="Kumar T.K.A."/>
            <person name="Kuo A."/>
            <person name="LaButti K."/>
            <person name="Larrondo L.F."/>
            <person name="Lindquist E."/>
            <person name="Ling A."/>
            <person name="Lombard V."/>
            <person name="Lucas S."/>
            <person name="Lundell T."/>
            <person name="Martin R."/>
            <person name="McLaughlin D.J."/>
            <person name="Morgenstern I."/>
            <person name="Morin E."/>
            <person name="Murat C."/>
            <person name="Nagy L.G."/>
            <person name="Nolan M."/>
            <person name="Ohm R.A."/>
            <person name="Patyshakuliyeva A."/>
            <person name="Rokas A."/>
            <person name="Ruiz-Duenas F.J."/>
            <person name="Sabat G."/>
            <person name="Salamov A."/>
            <person name="Samejima M."/>
            <person name="Schmutz J."/>
            <person name="Slot J.C."/>
            <person name="St John F."/>
            <person name="Stenlid J."/>
            <person name="Sun H."/>
            <person name="Sun S."/>
            <person name="Syed K."/>
            <person name="Tsang A."/>
            <person name="Wiebenga A."/>
            <person name="Young D."/>
            <person name="Pisabarro A."/>
            <person name="Eastwood D.C."/>
            <person name="Martin F."/>
            <person name="Cullen D."/>
            <person name="Grigoriev I.V."/>
            <person name="Hibbett D.S."/>
        </authorList>
    </citation>
    <scope>NUCLEOTIDE SEQUENCE [LARGE SCALE GENOMIC DNA]</scope>
    <source>
        <strain evidence="7 8">MD-104</strain>
    </source>
</reference>
<comment type="similarity">
    <text evidence="2">Belongs to the prokaryotic/mitochondrial release factor family.</text>
</comment>
<feature type="compositionally biased region" description="Basic and acidic residues" evidence="5">
    <location>
        <begin position="230"/>
        <end position="240"/>
    </location>
</feature>
<keyword evidence="3" id="KW-0809">Transit peptide</keyword>
<dbReference type="OrthoDB" id="277888at2759"/>
<dbReference type="CDD" id="cd20267">
    <property type="entry name" value="Complex1_LYR_LYRM7"/>
    <property type="match status" value="1"/>
</dbReference>
<dbReference type="AlphaFoldDB" id="A0A2H3JI89"/>
<feature type="region of interest" description="Disordered" evidence="5">
    <location>
        <begin position="99"/>
        <end position="138"/>
    </location>
</feature>
<feature type="region of interest" description="Disordered" evidence="5">
    <location>
        <begin position="230"/>
        <end position="254"/>
    </location>
</feature>
<dbReference type="InterPro" id="IPR000352">
    <property type="entry name" value="Pep_chain_release_fac_I"/>
</dbReference>
<dbReference type="InterPro" id="IPR052405">
    <property type="entry name" value="Mito_Transl_Release_Factor"/>
</dbReference>
<dbReference type="GO" id="GO:0034551">
    <property type="term" value="P:mitochondrial respiratory chain complex III assembly"/>
    <property type="evidence" value="ECO:0007669"/>
    <property type="project" value="InterPro"/>
</dbReference>
<dbReference type="STRING" id="742152.A0A2H3JI89"/>
<sequence length="269" mass="30433">MSLSPSLLASARSAYRGLLRATATTFAGDTPIRNAFRVKIRSEVLTYPSSSDPKQFEEKIKLTREIADVLRKNVVQGVRIEEAQGPGTHDRFQLRITEHTELGSNDTIKNPPPVESSRSARKHAAKNNESDSTPEPQLPRFYSQLKKAAKQHVVPELREEDLEESFVRGSGPGGQSINKTENNVQLLHKPTGLRVACQETRSLAQNRKIARKILRNKLDAMYNPGLSKQEVRKALEQERERRRRRKAKKAKKLQLVDQIVQEAKSRLAE</sequence>
<comment type="subcellular location">
    <subcellularLocation>
        <location evidence="1">Mitochondrion</location>
    </subcellularLocation>
</comment>
<evidence type="ECO:0000259" key="6">
    <source>
        <dbReference type="Pfam" id="PF00472"/>
    </source>
</evidence>
<dbReference type="Pfam" id="PF00472">
    <property type="entry name" value="RF-1"/>
    <property type="match status" value="1"/>
</dbReference>
<feature type="domain" description="Prokaryotic-type class I peptide chain release factors" evidence="6">
    <location>
        <begin position="156"/>
        <end position="249"/>
    </location>
</feature>
<dbReference type="Gene3D" id="3.30.160.20">
    <property type="match status" value="1"/>
</dbReference>
<proteinExistence type="inferred from homology"/>
<protein>
    <recommendedName>
        <fullName evidence="6">Prokaryotic-type class I peptide chain release factors domain-containing protein</fullName>
    </recommendedName>
</protein>
<feature type="region of interest" description="Disordered" evidence="5">
    <location>
        <begin position="160"/>
        <end position="179"/>
    </location>
</feature>
<dbReference type="PANTHER" id="PTHR46203">
    <property type="entry name" value="PROBABLE PEPTIDE CHAIN RELEASE FACTOR C12ORF65"/>
    <property type="match status" value="1"/>
</dbReference>
<dbReference type="OMA" id="ACQETRS"/>
<feature type="compositionally biased region" description="Basic residues" evidence="5">
    <location>
        <begin position="241"/>
        <end position="252"/>
    </location>
</feature>
<evidence type="ECO:0000256" key="5">
    <source>
        <dbReference type="SAM" id="MobiDB-lite"/>
    </source>
</evidence>
<dbReference type="GO" id="GO:0005739">
    <property type="term" value="C:mitochondrion"/>
    <property type="evidence" value="ECO:0007669"/>
    <property type="project" value="UniProtKB-SubCell"/>
</dbReference>
<evidence type="ECO:0000313" key="8">
    <source>
        <dbReference type="Proteomes" id="UP000218811"/>
    </source>
</evidence>
<organism evidence="7 8">
    <name type="scientific">Wolfiporia cocos (strain MD-104)</name>
    <name type="common">Brown rot fungus</name>
    <dbReference type="NCBI Taxonomy" id="742152"/>
    <lineage>
        <taxon>Eukaryota</taxon>
        <taxon>Fungi</taxon>
        <taxon>Dikarya</taxon>
        <taxon>Basidiomycota</taxon>
        <taxon>Agaricomycotina</taxon>
        <taxon>Agaricomycetes</taxon>
        <taxon>Polyporales</taxon>
        <taxon>Phaeolaceae</taxon>
        <taxon>Wolfiporia</taxon>
    </lineage>
</organism>
<gene>
    <name evidence="7" type="ORF">WOLCODRAFT_136298</name>
</gene>
<evidence type="ECO:0000256" key="2">
    <source>
        <dbReference type="ARBA" id="ARBA00010835"/>
    </source>
</evidence>
<dbReference type="Proteomes" id="UP000218811">
    <property type="component" value="Unassembled WGS sequence"/>
</dbReference>
<dbReference type="SUPFAM" id="SSF75620">
    <property type="entry name" value="Release factor"/>
    <property type="match status" value="1"/>
</dbReference>
<keyword evidence="8" id="KW-1185">Reference proteome</keyword>
<evidence type="ECO:0000313" key="7">
    <source>
        <dbReference type="EMBL" id="PCH38469.1"/>
    </source>
</evidence>
<evidence type="ECO:0000256" key="3">
    <source>
        <dbReference type="ARBA" id="ARBA00022946"/>
    </source>
</evidence>
<dbReference type="PANTHER" id="PTHR46203:SF1">
    <property type="entry name" value="MITOCHONDRIAL TRANSLATION RELEASE FACTOR IN RESCUE"/>
    <property type="match status" value="1"/>
</dbReference>
<dbReference type="InterPro" id="IPR045853">
    <property type="entry name" value="Pep_chain_release_fac_I_sf"/>
</dbReference>
<dbReference type="GO" id="GO:0003747">
    <property type="term" value="F:translation release factor activity"/>
    <property type="evidence" value="ECO:0007669"/>
    <property type="project" value="InterPro"/>
</dbReference>
<dbReference type="GO" id="GO:0032543">
    <property type="term" value="P:mitochondrial translation"/>
    <property type="evidence" value="ECO:0007669"/>
    <property type="project" value="UniProtKB-ARBA"/>
</dbReference>
<accession>A0A2H3JI89</accession>
<evidence type="ECO:0000256" key="4">
    <source>
        <dbReference type="ARBA" id="ARBA00023128"/>
    </source>
</evidence>
<keyword evidence="4" id="KW-0496">Mitochondrion</keyword>
<dbReference type="EMBL" id="KB467942">
    <property type="protein sequence ID" value="PCH38469.1"/>
    <property type="molecule type" value="Genomic_DNA"/>
</dbReference>
<evidence type="ECO:0000256" key="1">
    <source>
        <dbReference type="ARBA" id="ARBA00004173"/>
    </source>
</evidence>